<proteinExistence type="predicted"/>
<sequence length="409" mass="47146">MNTMLDQQIESVSSKLVQFIQDLTVNIQTVCHKNVNFNQLFQLRSDYAKQMASLFDMLITQLIEEFLPNRTLQLTINLDPVQIWRSIQTCVDQLNALQWQDLSPIIKHIRTINNYFYNLLLQVKVSTQNELNETKNSCLIAIQNAEFLRVDQTRSLYRNLSHELYCLSESLMQFSTIFYTQPSMVDETKLQESIKPIDTYLFQNNNHHHHLNQQRTNLSSNEKPMNSNCYSYNMPNYQTSSNWANTDRNCCVQSAPIRCDAASAPRTNTFPQQKPMGCGYGSQKTDIPPPLCFPTPVVYTPEMETLSSSGGIIYARKSGLDLYRNTWIAENLGTLIETLKEIGQTIDMNAHCEILVRKTGELLVRRKKGRRKHFIQENMRQNTSHGNNAYAEMNTKQEPSVSNASHDDH</sequence>
<comment type="caution">
    <text evidence="1">The sequence shown here is derived from an EMBL/GenBank/DDBJ whole genome shotgun (WGS) entry which is preliminary data.</text>
</comment>
<dbReference type="Proteomes" id="UP000663852">
    <property type="component" value="Unassembled WGS sequence"/>
</dbReference>
<evidence type="ECO:0000313" key="1">
    <source>
        <dbReference type="EMBL" id="CAF0983051.1"/>
    </source>
</evidence>
<accession>A0A814FHV2</accession>
<gene>
    <name evidence="1" type="ORF">EDS130_LOCUS13980</name>
</gene>
<name>A0A814FHV2_ADIRI</name>
<reference evidence="1" key="1">
    <citation type="submission" date="2021-02" db="EMBL/GenBank/DDBJ databases">
        <authorList>
            <person name="Nowell W R."/>
        </authorList>
    </citation>
    <scope>NUCLEOTIDE SEQUENCE</scope>
</reference>
<organism evidence="1 2">
    <name type="scientific">Adineta ricciae</name>
    <name type="common">Rotifer</name>
    <dbReference type="NCBI Taxonomy" id="249248"/>
    <lineage>
        <taxon>Eukaryota</taxon>
        <taxon>Metazoa</taxon>
        <taxon>Spiralia</taxon>
        <taxon>Gnathifera</taxon>
        <taxon>Rotifera</taxon>
        <taxon>Eurotatoria</taxon>
        <taxon>Bdelloidea</taxon>
        <taxon>Adinetida</taxon>
        <taxon>Adinetidae</taxon>
        <taxon>Adineta</taxon>
    </lineage>
</organism>
<dbReference type="EMBL" id="CAJNOJ010000056">
    <property type="protein sequence ID" value="CAF0983051.1"/>
    <property type="molecule type" value="Genomic_DNA"/>
</dbReference>
<dbReference type="AlphaFoldDB" id="A0A814FHV2"/>
<evidence type="ECO:0000313" key="2">
    <source>
        <dbReference type="Proteomes" id="UP000663852"/>
    </source>
</evidence>
<protein>
    <submittedName>
        <fullName evidence="1">Uncharacterized protein</fullName>
    </submittedName>
</protein>